<reference evidence="1" key="1">
    <citation type="submission" date="2020-05" db="EMBL/GenBank/DDBJ databases">
        <authorList>
            <person name="Chiriac C."/>
            <person name="Salcher M."/>
            <person name="Ghai R."/>
            <person name="Kavagutti S V."/>
        </authorList>
    </citation>
    <scope>NUCLEOTIDE SEQUENCE</scope>
</reference>
<dbReference type="EMBL" id="LR797418">
    <property type="protein sequence ID" value="CAB4214944.1"/>
    <property type="molecule type" value="Genomic_DNA"/>
</dbReference>
<name>A0A6J5SKP0_9CAUD</name>
<proteinExistence type="predicted"/>
<protein>
    <submittedName>
        <fullName evidence="1">Uncharacterized protein</fullName>
    </submittedName>
</protein>
<dbReference type="EMBL" id="LR798400">
    <property type="protein sequence ID" value="CAB5229281.1"/>
    <property type="molecule type" value="Genomic_DNA"/>
</dbReference>
<gene>
    <name evidence="1" type="ORF">UFOVP1469_27</name>
    <name evidence="2" type="ORF">UFOVP1556_25</name>
</gene>
<dbReference type="Gene3D" id="3.90.550.10">
    <property type="entry name" value="Spore Coat Polysaccharide Biosynthesis Protein SpsA, Chain A"/>
    <property type="match status" value="1"/>
</dbReference>
<evidence type="ECO:0000313" key="2">
    <source>
        <dbReference type="EMBL" id="CAB5229281.1"/>
    </source>
</evidence>
<dbReference type="SUPFAM" id="SSF53448">
    <property type="entry name" value="Nucleotide-diphospho-sugar transferases"/>
    <property type="match status" value="1"/>
</dbReference>
<accession>A0A6J5SKP0</accession>
<dbReference type="InterPro" id="IPR029044">
    <property type="entry name" value="Nucleotide-diphossugar_trans"/>
</dbReference>
<sequence>MIACVLKSGGDFLPAHVYALQEMCARFLPGEDFICLTDLDLDCPTLQLEHAWPGWWSKIELFRLPTALYMDLDTVLVGDCTDLLEAARPHDFVIMRDVYRGAANPRAMQSSLMWWSKPHEFIYDAFKAGDRYCEGGDQVYLEWALRDQPVKYWQDITPGIKSFKADILPNGVQAEDRLIAFHGKPRPWEQTRVQYASA</sequence>
<evidence type="ECO:0000313" key="1">
    <source>
        <dbReference type="EMBL" id="CAB4214944.1"/>
    </source>
</evidence>
<organism evidence="1">
    <name type="scientific">uncultured Caudovirales phage</name>
    <dbReference type="NCBI Taxonomy" id="2100421"/>
    <lineage>
        <taxon>Viruses</taxon>
        <taxon>Duplodnaviria</taxon>
        <taxon>Heunggongvirae</taxon>
        <taxon>Uroviricota</taxon>
        <taxon>Caudoviricetes</taxon>
        <taxon>Peduoviridae</taxon>
        <taxon>Maltschvirus</taxon>
        <taxon>Maltschvirus maltsch</taxon>
    </lineage>
</organism>